<proteinExistence type="predicted"/>
<dbReference type="STRING" id="526226.Gbro_1812"/>
<dbReference type="Pfam" id="PF18855">
    <property type="entry name" value="baeRF_family11"/>
    <property type="match status" value="1"/>
</dbReference>
<dbReference type="RefSeq" id="WP_012833632.1">
    <property type="nucleotide sequence ID" value="NC_013441.1"/>
</dbReference>
<dbReference type="InterPro" id="IPR041638">
    <property type="entry name" value="BaeRF_family11"/>
</dbReference>
<accession>D0L8Q3</accession>
<dbReference type="eggNOG" id="COG1503">
    <property type="taxonomic scope" value="Bacteria"/>
</dbReference>
<name>D0L8Q3_GORB4</name>
<dbReference type="HOGENOM" id="CLU_044180_2_1_11"/>
<reference evidence="1 2" key="2">
    <citation type="journal article" date="2010" name="Stand. Genomic Sci.">
        <title>Complete genome sequence of Gordonia bronchialis type strain (3410).</title>
        <authorList>
            <person name="Ivanova N."/>
            <person name="Sikorski J."/>
            <person name="Jando M."/>
            <person name="Lapidus A."/>
            <person name="Nolan M."/>
            <person name="Lucas S."/>
            <person name="Del Rio T.G."/>
            <person name="Tice H."/>
            <person name="Copeland A."/>
            <person name="Cheng J.F."/>
            <person name="Chen F."/>
            <person name="Bruce D."/>
            <person name="Goodwin L."/>
            <person name="Pitluck S."/>
            <person name="Mavromatis K."/>
            <person name="Ovchinnikova G."/>
            <person name="Pati A."/>
            <person name="Chen A."/>
            <person name="Palaniappan K."/>
            <person name="Land M."/>
            <person name="Hauser L."/>
            <person name="Chang Y.J."/>
            <person name="Jeffries C.D."/>
            <person name="Chain P."/>
            <person name="Saunders E."/>
            <person name="Han C."/>
            <person name="Detter J.C."/>
            <person name="Brettin T."/>
            <person name="Rohde M."/>
            <person name="Goker M."/>
            <person name="Bristow J."/>
            <person name="Eisen J.A."/>
            <person name="Markowitz V."/>
            <person name="Hugenholtz P."/>
            <person name="Klenk H.P."/>
            <person name="Kyrpides N.C."/>
        </authorList>
    </citation>
    <scope>NUCLEOTIDE SEQUENCE [LARGE SCALE GENOMIC DNA]</scope>
    <source>
        <strain evidence="2">ATCC 25592 / DSM 43247 / BCRC 13721 / JCM 3198 / KCTC 3076 / NBRC 16047 / NCTC 10667</strain>
    </source>
</reference>
<dbReference type="Proteomes" id="UP000001219">
    <property type="component" value="Chromosome"/>
</dbReference>
<dbReference type="KEGG" id="gbr:Gbro_1812"/>
<evidence type="ECO:0000313" key="1">
    <source>
        <dbReference type="EMBL" id="ACY21070.1"/>
    </source>
</evidence>
<sequence>MARFELPTLDALRELGEPRENAITIYAETSPAPDERDGSVLNVKSAFDRAIRSLRDNGIRHAGESALREQWDKVLGDEAWMRLSRSLAVFVSPDRADVYVLPNRLENQMQVGTYFDLGQLVRAVVTPQSAYALTLSANGWNLWEATPTTVASEMDLRGEYGTDAADATNRATIRDRGHVRRLVGDEGKKLLLEQYAHRVAEAVATELDHVDPNAARPLFLFAADPLLELYRNAEKRRRVMVVAGNPDELRADQIDSAIRRLLPALNAEQHNARVARIADGAGKGLVATDLVDIARAAANGAVATLVYDFTVDILGHLDNATGELTYADDGYDLLSKIVVTVLDRGGDVLAVRADEIDHPIWNGQALAGLRYPLT</sequence>
<keyword evidence="2" id="KW-1185">Reference proteome</keyword>
<reference evidence="2" key="1">
    <citation type="submission" date="2009-10" db="EMBL/GenBank/DDBJ databases">
        <title>The complete chromosome of Gordonia bronchialis DSM 43247.</title>
        <authorList>
            <consortium name="US DOE Joint Genome Institute (JGI-PGF)"/>
            <person name="Lucas S."/>
            <person name="Copeland A."/>
            <person name="Lapidus A."/>
            <person name="Glavina del Rio T."/>
            <person name="Dalin E."/>
            <person name="Tice H."/>
            <person name="Bruce D."/>
            <person name="Goodwin L."/>
            <person name="Pitluck S."/>
            <person name="Kyrpides N."/>
            <person name="Mavromatis K."/>
            <person name="Ivanova N."/>
            <person name="Ovchinnikova G."/>
            <person name="Saunders E."/>
            <person name="Brettin T."/>
            <person name="Detter J.C."/>
            <person name="Han C."/>
            <person name="Larimer F."/>
            <person name="Land M."/>
            <person name="Hauser L."/>
            <person name="Markowitz V."/>
            <person name="Cheng J.-F."/>
            <person name="Hugenholtz P."/>
            <person name="Woyke T."/>
            <person name="Wu D."/>
            <person name="Jando M."/>
            <person name="Schneider S."/>
            <person name="Goeker M."/>
            <person name="Klenk H.-P."/>
            <person name="Eisen J.A."/>
        </authorList>
    </citation>
    <scope>NUCLEOTIDE SEQUENCE [LARGE SCALE GENOMIC DNA]</scope>
    <source>
        <strain evidence="2">ATCC 25592 / DSM 43247 / BCRC 13721 / JCM 3198 / KCTC 3076 / NBRC 16047 / NCTC 10667</strain>
    </source>
</reference>
<organism evidence="1 2">
    <name type="scientific">Gordonia bronchialis (strain ATCC 25592 / DSM 43247 / BCRC 13721 / JCM 3198 / KCTC 3076 / NBRC 16047 / NCTC 10667)</name>
    <name type="common">Rhodococcus bronchialis</name>
    <dbReference type="NCBI Taxonomy" id="526226"/>
    <lineage>
        <taxon>Bacteria</taxon>
        <taxon>Bacillati</taxon>
        <taxon>Actinomycetota</taxon>
        <taxon>Actinomycetes</taxon>
        <taxon>Mycobacteriales</taxon>
        <taxon>Gordoniaceae</taxon>
        <taxon>Gordonia</taxon>
    </lineage>
</organism>
<dbReference type="EMBL" id="CP001802">
    <property type="protein sequence ID" value="ACY21070.1"/>
    <property type="molecule type" value="Genomic_DNA"/>
</dbReference>
<gene>
    <name evidence="1" type="ordered locus">Gbro_1812</name>
</gene>
<evidence type="ECO:0000313" key="2">
    <source>
        <dbReference type="Proteomes" id="UP000001219"/>
    </source>
</evidence>
<protein>
    <submittedName>
        <fullName evidence="1">Uncharacterized protein</fullName>
    </submittedName>
</protein>
<dbReference type="AlphaFoldDB" id="D0L8Q3"/>
<dbReference type="OrthoDB" id="242138at2"/>